<gene>
    <name evidence="2" type="ORF">BCF74_1248</name>
</gene>
<dbReference type="AlphaFoldDB" id="A0A2T0UA21"/>
<evidence type="ECO:0000313" key="2">
    <source>
        <dbReference type="EMBL" id="PRY54677.1"/>
    </source>
</evidence>
<name>A0A2T0UA21_9MICO</name>
<dbReference type="Proteomes" id="UP000237822">
    <property type="component" value="Unassembled WGS sequence"/>
</dbReference>
<accession>A0A2T0UA21</accession>
<organism evidence="2 3">
    <name type="scientific">Knoellia remsis</name>
    <dbReference type="NCBI Taxonomy" id="407159"/>
    <lineage>
        <taxon>Bacteria</taxon>
        <taxon>Bacillati</taxon>
        <taxon>Actinomycetota</taxon>
        <taxon>Actinomycetes</taxon>
        <taxon>Micrococcales</taxon>
        <taxon>Intrasporangiaceae</taxon>
        <taxon>Knoellia</taxon>
    </lineage>
</organism>
<evidence type="ECO:0000313" key="3">
    <source>
        <dbReference type="Proteomes" id="UP000237822"/>
    </source>
</evidence>
<protein>
    <submittedName>
        <fullName evidence="2">Uncharacterized protein</fullName>
    </submittedName>
</protein>
<keyword evidence="3" id="KW-1185">Reference proteome</keyword>
<reference evidence="2 3" key="1">
    <citation type="submission" date="2018-03" db="EMBL/GenBank/DDBJ databases">
        <title>Genomic Encyclopedia of Archaeal and Bacterial Type Strains, Phase II (KMG-II): from individual species to whole genera.</title>
        <authorList>
            <person name="Goeker M."/>
        </authorList>
    </citation>
    <scope>NUCLEOTIDE SEQUENCE [LARGE SCALE GENOMIC DNA]</scope>
    <source>
        <strain evidence="2 3">ATCC BAA-1496</strain>
    </source>
</reference>
<evidence type="ECO:0000256" key="1">
    <source>
        <dbReference type="SAM" id="MobiDB-lite"/>
    </source>
</evidence>
<proteinExistence type="predicted"/>
<comment type="caution">
    <text evidence="2">The sequence shown here is derived from an EMBL/GenBank/DDBJ whole genome shotgun (WGS) entry which is preliminary data.</text>
</comment>
<feature type="region of interest" description="Disordered" evidence="1">
    <location>
        <begin position="1"/>
        <end position="32"/>
    </location>
</feature>
<sequence length="71" mass="7189">MGARQPVSRASNEAPAAPAKDAVTVTSRPPVTWSRGSAAATVRMGRPKSMPSLALTAAFVGADTAKEAVLP</sequence>
<dbReference type="EMBL" id="PVTI01000024">
    <property type="protein sequence ID" value="PRY54677.1"/>
    <property type="molecule type" value="Genomic_DNA"/>
</dbReference>